<organism evidence="2 3">
    <name type="scientific">Pandoraea captiosa</name>
    <dbReference type="NCBI Taxonomy" id="2508302"/>
    <lineage>
        <taxon>Bacteria</taxon>
        <taxon>Pseudomonadati</taxon>
        <taxon>Pseudomonadota</taxon>
        <taxon>Betaproteobacteria</taxon>
        <taxon>Burkholderiales</taxon>
        <taxon>Burkholderiaceae</taxon>
        <taxon>Pandoraea</taxon>
    </lineage>
</organism>
<accession>A0A5E5AFK3</accession>
<dbReference type="InterPro" id="IPR014001">
    <property type="entry name" value="Helicase_ATP-bd"/>
</dbReference>
<dbReference type="Proteomes" id="UP000414136">
    <property type="component" value="Unassembled WGS sequence"/>
</dbReference>
<evidence type="ECO:0000313" key="2">
    <source>
        <dbReference type="EMBL" id="VVE71632.1"/>
    </source>
</evidence>
<dbReference type="InterPro" id="IPR027417">
    <property type="entry name" value="P-loop_NTPase"/>
</dbReference>
<dbReference type="AlphaFoldDB" id="A0A5E5AFK3"/>
<dbReference type="SMART" id="SM00487">
    <property type="entry name" value="DEXDc"/>
    <property type="match status" value="1"/>
</dbReference>
<keyword evidence="3" id="KW-1185">Reference proteome</keyword>
<dbReference type="GO" id="GO:0003676">
    <property type="term" value="F:nucleic acid binding"/>
    <property type="evidence" value="ECO:0007669"/>
    <property type="project" value="InterPro"/>
</dbReference>
<evidence type="ECO:0000259" key="1">
    <source>
        <dbReference type="PROSITE" id="PS51192"/>
    </source>
</evidence>
<dbReference type="Pfam" id="PF00270">
    <property type="entry name" value="DEAD"/>
    <property type="match status" value="1"/>
</dbReference>
<dbReference type="RefSeq" id="WP_174990535.1">
    <property type="nucleotide sequence ID" value="NZ_CABPSQ010000008.1"/>
</dbReference>
<dbReference type="Gene3D" id="3.40.50.300">
    <property type="entry name" value="P-loop containing nucleotide triphosphate hydrolases"/>
    <property type="match status" value="1"/>
</dbReference>
<reference evidence="2 3" key="1">
    <citation type="submission" date="2019-08" db="EMBL/GenBank/DDBJ databases">
        <authorList>
            <person name="Peeters C."/>
        </authorList>
    </citation>
    <scope>NUCLEOTIDE SEQUENCE [LARGE SCALE GENOMIC DNA]</scope>
    <source>
        <strain evidence="2 3">LMG 31118</strain>
    </source>
</reference>
<dbReference type="InterPro" id="IPR011545">
    <property type="entry name" value="DEAD/DEAH_box_helicase_dom"/>
</dbReference>
<dbReference type="GO" id="GO:0005524">
    <property type="term" value="F:ATP binding"/>
    <property type="evidence" value="ECO:0007669"/>
    <property type="project" value="InterPro"/>
</dbReference>
<feature type="domain" description="Helicase ATP-binding" evidence="1">
    <location>
        <begin position="438"/>
        <end position="596"/>
    </location>
</feature>
<dbReference type="EMBL" id="CABPSQ010000008">
    <property type="protein sequence ID" value="VVE71632.1"/>
    <property type="molecule type" value="Genomic_DNA"/>
</dbReference>
<name>A0A5E5AFK3_9BURK</name>
<dbReference type="SUPFAM" id="SSF52540">
    <property type="entry name" value="P-loop containing nucleoside triphosphate hydrolases"/>
    <property type="match status" value="1"/>
</dbReference>
<evidence type="ECO:0000313" key="3">
    <source>
        <dbReference type="Proteomes" id="UP000414136"/>
    </source>
</evidence>
<proteinExistence type="predicted"/>
<dbReference type="PROSITE" id="PS51192">
    <property type="entry name" value="HELICASE_ATP_BIND_1"/>
    <property type="match status" value="1"/>
</dbReference>
<protein>
    <recommendedName>
        <fullName evidence="1">Helicase ATP-binding domain-containing protein</fullName>
    </recommendedName>
</protein>
<gene>
    <name evidence="2" type="ORF">PCA31118_03929</name>
</gene>
<sequence length="1162" mass="129750">MQIQPGPQYNYHPTMYLNPASMGSMSLPSAASRQSQAVSFPVAKGTPTTEVTVLTSRDHPVNKRFYLDENERVTKQNFQNAYIFNADKVPVGGLDDLAALIEFCSEDNRHILIRGLPVNVNANGMRRTGDNFKEHEEGTPWVMLDFDNVGVPEGTDPLSIEAIEWVISKLPLEFQNVTYFYQHSGSAGVLDHDGNPLKSGLNVHIFFWLDRRVPGKRLSAYLSLHCMETDFYTLAENAGGDVALTFGIDPAPLRSEVQAHYIAAPTVEAGVRCWLTSESRQGLVRKANEAVSIPTIAADVEFTAQSFKRRLVDEYKRRHGYQTKVMQTNVQGKVAVTRYSVAPQRDGDAPRRGRSFAKAKLSNDKQFLTLYFTDEGSPGSWYVHKDLPQMGIRHGDGETVPLKELSCGAHDYVRDVLGWFSEVPHRHLDLVNGYLRPLADFATAKVSLIVSPTGSGKTTATIDWIRSRIECRQLVLYAAPTIALVKQMRADLTQAGLTPAYYVDVWGPNSPQHGVIVTTYDSLPRLLKDAYSNGTPHALIFDEIHQGLDRFMESSNGMKNLDSALSKARQSLLLTGTLTDVQRHALVDIAKHALGSLTESDYCCYEFASVKSNALEVRPTAYFDSDLATLFECFKERLGRGESLPRLVMLLDTSKMEVYRNLVAQYELADQAVIVSRPESTEEEIEAARISKRPILISSPLFGLGLNFAREPDILWAHFGHVDADTSQIIQAVNRANRGQTECDVRIYGNVCADADFSLPNTLKLKIEVVERLQAEASVAGYLEEHFQLDQITYQLLRQAERNSSVALSALVRDNAIQNFDVVVRDDLPEINKDKAKVVKTARAEARASYKQAVVDQGAEFSGCSPVQALIKLEQLHCERRNNWLSDEPRLERELKNEAAGIFMGSFGIADPSAAQKVKTAKVMRLFGEVSPWISSQFARERHPEWAKVEAEKTDAYIVLLEKLQDFTDGRIDVDALSAALTRNGQIGDAFKALASGDLEFQTIGRKIEALAKAREKIRTKGGTKERASVREKGLELLRELLEPLGVTYGKKLSRGRQVTDSTKPIVPARWDLPEMILNLRRQSARLRALPNSQKAPIAPTREEDSCFGEAPMPRQICESCVFFHQNACSQGRPMDWQSFGRIDSDLKCDAFKRIKVELMLE</sequence>